<evidence type="ECO:0000256" key="4">
    <source>
        <dbReference type="HAMAP-Rule" id="MF_01310"/>
    </source>
</evidence>
<keyword evidence="4" id="KW-0699">rRNA-binding</keyword>
<proteinExistence type="inferred from homology"/>
<accession>A0A1G2M1P5</accession>
<comment type="subunit">
    <text evidence="4">Part of the 30S ribosomal subunit. Interacts with proteins S7 and S18. Binds to IF-3.</text>
</comment>
<dbReference type="GO" id="GO:0003735">
    <property type="term" value="F:structural constituent of ribosome"/>
    <property type="evidence" value="ECO:0007669"/>
    <property type="project" value="InterPro"/>
</dbReference>
<evidence type="ECO:0000256" key="3">
    <source>
        <dbReference type="ARBA" id="ARBA00023274"/>
    </source>
</evidence>
<evidence type="ECO:0000313" key="5">
    <source>
        <dbReference type="EMBL" id="OHA17816.1"/>
    </source>
</evidence>
<dbReference type="NCBIfam" id="NF003698">
    <property type="entry name" value="PRK05309.1"/>
    <property type="match status" value="1"/>
</dbReference>
<evidence type="ECO:0000256" key="2">
    <source>
        <dbReference type="ARBA" id="ARBA00022980"/>
    </source>
</evidence>
<dbReference type="AlphaFoldDB" id="A0A1G2M1P5"/>
<dbReference type="PANTHER" id="PTHR11759">
    <property type="entry name" value="40S RIBOSOMAL PROTEIN S14/30S RIBOSOMAL PROTEIN S11"/>
    <property type="match status" value="1"/>
</dbReference>
<dbReference type="SUPFAM" id="SSF53137">
    <property type="entry name" value="Translational machinery components"/>
    <property type="match status" value="1"/>
</dbReference>
<dbReference type="InterPro" id="IPR001971">
    <property type="entry name" value="Ribosomal_uS11"/>
</dbReference>
<protein>
    <recommendedName>
        <fullName evidence="4">Small ribosomal subunit protein uS11</fullName>
    </recommendedName>
</protein>
<dbReference type="PIRSF" id="PIRSF002131">
    <property type="entry name" value="Ribosomal_S11"/>
    <property type="match status" value="1"/>
</dbReference>
<sequence>MASAVVYVDSSYNNTRLTLSDEKGNVLTWSSSGALGFKGARKGTPFAAAKVGEVIAERATAMGVKEVQVVVKGIGPGRESSIRSIISRGISLASIKDVTPVPYNGPRPKRPRRV</sequence>
<dbReference type="STRING" id="1802301.A2664_03475"/>
<comment type="similarity">
    <text evidence="1 4">Belongs to the universal ribosomal protein uS11 family.</text>
</comment>
<name>A0A1G2M1P5_9BACT</name>
<organism evidence="5 6">
    <name type="scientific">Candidatus Taylorbacteria bacterium RIFCSPHIGHO2_01_FULL_46_22b</name>
    <dbReference type="NCBI Taxonomy" id="1802301"/>
    <lineage>
        <taxon>Bacteria</taxon>
        <taxon>Candidatus Tayloriibacteriota</taxon>
    </lineage>
</organism>
<keyword evidence="2 4" id="KW-0689">Ribosomal protein</keyword>
<comment type="caution">
    <text evidence="5">The sequence shown here is derived from an EMBL/GenBank/DDBJ whole genome shotgun (WGS) entry which is preliminary data.</text>
</comment>
<dbReference type="Gene3D" id="3.30.420.80">
    <property type="entry name" value="Ribosomal protein S11"/>
    <property type="match status" value="1"/>
</dbReference>
<dbReference type="Pfam" id="PF00411">
    <property type="entry name" value="Ribosomal_S11"/>
    <property type="match status" value="1"/>
</dbReference>
<dbReference type="InterPro" id="IPR036967">
    <property type="entry name" value="Ribosomal_uS11_sf"/>
</dbReference>
<keyword evidence="4" id="KW-0694">RNA-binding</keyword>
<dbReference type="EMBL" id="MHRF01000013">
    <property type="protein sequence ID" value="OHA17816.1"/>
    <property type="molecule type" value="Genomic_DNA"/>
</dbReference>
<dbReference type="GO" id="GO:0005840">
    <property type="term" value="C:ribosome"/>
    <property type="evidence" value="ECO:0007669"/>
    <property type="project" value="UniProtKB-KW"/>
</dbReference>
<evidence type="ECO:0000313" key="6">
    <source>
        <dbReference type="Proteomes" id="UP000178873"/>
    </source>
</evidence>
<evidence type="ECO:0000256" key="1">
    <source>
        <dbReference type="ARBA" id="ARBA00006194"/>
    </source>
</evidence>
<comment type="function">
    <text evidence="4">Located on the platform of the 30S subunit, it bridges several disparate RNA helices of the 16S rRNA. Forms part of the Shine-Dalgarno cleft in the 70S ribosome.</text>
</comment>
<dbReference type="GO" id="GO:1990904">
    <property type="term" value="C:ribonucleoprotein complex"/>
    <property type="evidence" value="ECO:0007669"/>
    <property type="project" value="UniProtKB-KW"/>
</dbReference>
<keyword evidence="3 4" id="KW-0687">Ribonucleoprotein</keyword>
<dbReference type="GO" id="GO:0019843">
    <property type="term" value="F:rRNA binding"/>
    <property type="evidence" value="ECO:0007669"/>
    <property type="project" value="UniProtKB-UniRule"/>
</dbReference>
<dbReference type="HAMAP" id="MF_01310">
    <property type="entry name" value="Ribosomal_uS11"/>
    <property type="match status" value="1"/>
</dbReference>
<dbReference type="Proteomes" id="UP000178873">
    <property type="component" value="Unassembled WGS sequence"/>
</dbReference>
<dbReference type="GO" id="GO:0006412">
    <property type="term" value="P:translation"/>
    <property type="evidence" value="ECO:0007669"/>
    <property type="project" value="UniProtKB-UniRule"/>
</dbReference>
<reference evidence="5 6" key="1">
    <citation type="journal article" date="2016" name="Nat. Commun.">
        <title>Thousands of microbial genomes shed light on interconnected biogeochemical processes in an aquifer system.</title>
        <authorList>
            <person name="Anantharaman K."/>
            <person name="Brown C.T."/>
            <person name="Hug L.A."/>
            <person name="Sharon I."/>
            <person name="Castelle C.J."/>
            <person name="Probst A.J."/>
            <person name="Thomas B.C."/>
            <person name="Singh A."/>
            <person name="Wilkins M.J."/>
            <person name="Karaoz U."/>
            <person name="Brodie E.L."/>
            <person name="Williams K.H."/>
            <person name="Hubbard S.S."/>
            <person name="Banfield J.F."/>
        </authorList>
    </citation>
    <scope>NUCLEOTIDE SEQUENCE [LARGE SCALE GENOMIC DNA]</scope>
</reference>
<gene>
    <name evidence="4" type="primary">rpsK</name>
    <name evidence="5" type="ORF">A2664_03475</name>
</gene>